<name>D2V0S5_NAEGR</name>
<dbReference type="InParanoid" id="D2V0S5"/>
<feature type="compositionally biased region" description="Polar residues" evidence="1">
    <location>
        <begin position="244"/>
        <end position="272"/>
    </location>
</feature>
<organism evidence="3">
    <name type="scientific">Naegleria gruberi</name>
    <name type="common">Amoeba</name>
    <dbReference type="NCBI Taxonomy" id="5762"/>
    <lineage>
        <taxon>Eukaryota</taxon>
        <taxon>Discoba</taxon>
        <taxon>Heterolobosea</taxon>
        <taxon>Tetramitia</taxon>
        <taxon>Eutetramitia</taxon>
        <taxon>Vahlkampfiidae</taxon>
        <taxon>Naegleria</taxon>
    </lineage>
</organism>
<proteinExistence type="predicted"/>
<sequence length="427" mass="50089">MVNQKKVEYNERGQRIEKSLKYFVIEERRKREKEEDDPLEGIMEESLFINSQSGMELLSQYCLPTPKSLNNQLIVENYDHHLIDLNSMLLVKYEDMNDLQSRLDDITTSMKTLSFEKDVPGEEEFPTQFDGVNFEISTQLKKYKSNFENKRLSKFLSCEKNQKTIFDFIKPSHKRKPDEPKLSEEQSNFKKQKLISEYTCHQSGEEMFEILERSIERKKKQHQGHSEKQVEEQHLVVVLEESPDVSSYSSKNQPSSLKPQEPSASIQSNSKAKQLESKPSEETPIETKPKTYMERIRDHAKLFHSKHIPKSTLTIKKKPEKQKTRDILKEEDDFSIPQRCPVLSDILMLCMSSAPPSSREELCRLHKDRLDHCLDHEMRIEFERQIHSNCSTQFRTLTSGKLEKNLAYNELINCLREQITKPTSIII</sequence>
<dbReference type="GeneID" id="8852292"/>
<evidence type="ECO:0000256" key="1">
    <source>
        <dbReference type="SAM" id="MobiDB-lite"/>
    </source>
</evidence>
<protein>
    <submittedName>
        <fullName evidence="2">Uncharacterized protein</fullName>
    </submittedName>
</protein>
<dbReference type="AlphaFoldDB" id="D2V0S5"/>
<gene>
    <name evidence="2" type="ORF">NAEGRDRAFT_78069</name>
</gene>
<reference evidence="2 3" key="1">
    <citation type="journal article" date="2010" name="Cell">
        <title>The genome of Naegleria gruberi illuminates early eukaryotic versatility.</title>
        <authorList>
            <person name="Fritz-Laylin L.K."/>
            <person name="Prochnik S.E."/>
            <person name="Ginger M.L."/>
            <person name="Dacks J.B."/>
            <person name="Carpenter M.L."/>
            <person name="Field M.C."/>
            <person name="Kuo A."/>
            <person name="Paredez A."/>
            <person name="Chapman J."/>
            <person name="Pham J."/>
            <person name="Shu S."/>
            <person name="Neupane R."/>
            <person name="Cipriano M."/>
            <person name="Mancuso J."/>
            <person name="Tu H."/>
            <person name="Salamov A."/>
            <person name="Lindquist E."/>
            <person name="Shapiro H."/>
            <person name="Lucas S."/>
            <person name="Grigoriev I.V."/>
            <person name="Cande W.Z."/>
            <person name="Fulton C."/>
            <person name="Rokhsar D.S."/>
            <person name="Dawson S.C."/>
        </authorList>
    </citation>
    <scope>NUCLEOTIDE SEQUENCE [LARGE SCALE GENOMIC DNA]</scope>
    <source>
        <strain evidence="2 3">NEG-M</strain>
    </source>
</reference>
<keyword evidence="3" id="KW-1185">Reference proteome</keyword>
<feature type="compositionally biased region" description="Basic and acidic residues" evidence="1">
    <location>
        <begin position="176"/>
        <end position="188"/>
    </location>
</feature>
<evidence type="ECO:0000313" key="2">
    <source>
        <dbReference type="EMBL" id="EFC49565.1"/>
    </source>
</evidence>
<evidence type="ECO:0000313" key="3">
    <source>
        <dbReference type="Proteomes" id="UP000006671"/>
    </source>
</evidence>
<dbReference type="KEGG" id="ngr:NAEGRDRAFT_78069"/>
<dbReference type="Proteomes" id="UP000006671">
    <property type="component" value="Unassembled WGS sequence"/>
</dbReference>
<feature type="region of interest" description="Disordered" evidence="1">
    <location>
        <begin position="169"/>
        <end position="188"/>
    </location>
</feature>
<dbReference type="EMBL" id="GG738847">
    <property type="protein sequence ID" value="EFC49565.1"/>
    <property type="molecule type" value="Genomic_DNA"/>
</dbReference>
<accession>D2V0S5</accession>
<feature type="compositionally biased region" description="Basic and acidic residues" evidence="1">
    <location>
        <begin position="273"/>
        <end position="289"/>
    </location>
</feature>
<dbReference type="VEuPathDB" id="AmoebaDB:NAEGRDRAFT_78069"/>
<dbReference type="RefSeq" id="XP_002682309.1">
    <property type="nucleotide sequence ID" value="XM_002682263.1"/>
</dbReference>
<feature type="region of interest" description="Disordered" evidence="1">
    <location>
        <begin position="242"/>
        <end position="289"/>
    </location>
</feature>